<dbReference type="EMBL" id="CM007387">
    <property type="protein sequence ID" value="ONK62090.1"/>
    <property type="molecule type" value="Genomic_DNA"/>
</dbReference>
<keyword evidence="4" id="KW-0808">Transferase</keyword>
<dbReference type="GO" id="GO:0005524">
    <property type="term" value="F:ATP binding"/>
    <property type="evidence" value="ECO:0007669"/>
    <property type="project" value="UniProtKB-UniRule"/>
</dbReference>
<dbReference type="PIRSF" id="PIRSF000654">
    <property type="entry name" value="Integrin-linked_kinase"/>
    <property type="match status" value="1"/>
</dbReference>
<dbReference type="GO" id="GO:0016020">
    <property type="term" value="C:membrane"/>
    <property type="evidence" value="ECO:0007669"/>
    <property type="project" value="UniProtKB-SubCell"/>
</dbReference>
<dbReference type="Gene3D" id="1.10.510.10">
    <property type="entry name" value="Transferase(Phosphotransferase) domain 1"/>
    <property type="match status" value="1"/>
</dbReference>
<keyword evidence="3" id="KW-0597">Phosphoprotein</keyword>
<dbReference type="InterPro" id="IPR052059">
    <property type="entry name" value="CR_Ser/Thr_kinase"/>
</dbReference>
<comment type="similarity">
    <text evidence="16">Belongs to the protein kinase superfamily.</text>
</comment>
<dbReference type="Gramene" id="ONK62090">
    <property type="protein sequence ID" value="ONK62090"/>
    <property type="gene ID" value="A4U43_C07F260"/>
</dbReference>
<evidence type="ECO:0000256" key="2">
    <source>
        <dbReference type="ARBA" id="ARBA00022527"/>
    </source>
</evidence>
<evidence type="ECO:0000256" key="16">
    <source>
        <dbReference type="RuleBase" id="RU000304"/>
    </source>
</evidence>
<dbReference type="OrthoDB" id="4062651at2759"/>
<dbReference type="PROSITE" id="PS50011">
    <property type="entry name" value="PROTEIN_KINASE_DOM"/>
    <property type="match status" value="1"/>
</dbReference>
<evidence type="ECO:0000256" key="11">
    <source>
        <dbReference type="ARBA" id="ARBA00022989"/>
    </source>
</evidence>
<evidence type="ECO:0000256" key="1">
    <source>
        <dbReference type="ARBA" id="ARBA00004167"/>
    </source>
</evidence>
<gene>
    <name evidence="18" type="ORF">A4U43_C07F260</name>
</gene>
<keyword evidence="13" id="KW-0675">Receptor</keyword>
<dbReference type="InterPro" id="IPR000719">
    <property type="entry name" value="Prot_kinase_dom"/>
</dbReference>
<sequence>MGTRLCCFHSPKSTTKRNDGKGGVGGTLYSSPKNLRVFSLNELRSATRNFHPTNKIGRGGFGVVYKGILRDRSFVAIKSLSTESKQGTNEFLTEIDMVSNVRHPNLVRLIGCCVEDNNRMLVYEYLENNSLANALLGTKNNSISLDWSKRAAICLGTAHGLSFLHEEAEPHIVHRDIKASNILLDEDLVPKIGDFGLAKLFPDNVTHISTRVAGTMGYLAPEYALLGQLTKKADIYSFGVLILEVISGRSSSKSVWGHDMKDLLEWVWKMRVEDKLLDIVDPKLEGYPEEEVLRFVKVALCCTQAASHQRPSMKQVIISVCCCCG</sequence>
<proteinExistence type="inferred from homology"/>
<organism evidence="18 19">
    <name type="scientific">Asparagus officinalis</name>
    <name type="common">Garden asparagus</name>
    <dbReference type="NCBI Taxonomy" id="4686"/>
    <lineage>
        <taxon>Eukaryota</taxon>
        <taxon>Viridiplantae</taxon>
        <taxon>Streptophyta</taxon>
        <taxon>Embryophyta</taxon>
        <taxon>Tracheophyta</taxon>
        <taxon>Spermatophyta</taxon>
        <taxon>Magnoliopsida</taxon>
        <taxon>Liliopsida</taxon>
        <taxon>Asparagales</taxon>
        <taxon>Asparagaceae</taxon>
        <taxon>Asparagoideae</taxon>
        <taxon>Asparagus</taxon>
    </lineage>
</organism>
<dbReference type="Pfam" id="PF00069">
    <property type="entry name" value="Pkinase"/>
    <property type="match status" value="1"/>
</dbReference>
<keyword evidence="11" id="KW-1133">Transmembrane helix</keyword>
<evidence type="ECO:0000256" key="14">
    <source>
        <dbReference type="ARBA" id="ARBA00023180"/>
    </source>
</evidence>
<evidence type="ECO:0000256" key="15">
    <source>
        <dbReference type="PROSITE-ProRule" id="PRU10141"/>
    </source>
</evidence>
<keyword evidence="14" id="KW-0325">Glycoprotein</keyword>
<dbReference type="FunFam" id="1.10.510.10:FF:000044">
    <property type="entry name" value="Putative LRR receptor-like serine/threonine-protein kinase"/>
    <property type="match status" value="1"/>
</dbReference>
<dbReference type="InterPro" id="IPR017441">
    <property type="entry name" value="Protein_kinase_ATP_BS"/>
</dbReference>
<dbReference type="PROSITE" id="PS00107">
    <property type="entry name" value="PROTEIN_KINASE_ATP"/>
    <property type="match status" value="1"/>
</dbReference>
<keyword evidence="9" id="KW-0418">Kinase</keyword>
<evidence type="ECO:0000256" key="4">
    <source>
        <dbReference type="ARBA" id="ARBA00022679"/>
    </source>
</evidence>
<name>A0A5P1ED44_ASPOF</name>
<dbReference type="Proteomes" id="UP000243459">
    <property type="component" value="Chromosome 7"/>
</dbReference>
<dbReference type="AlphaFoldDB" id="A0A5P1ED44"/>
<evidence type="ECO:0000256" key="5">
    <source>
        <dbReference type="ARBA" id="ARBA00022692"/>
    </source>
</evidence>
<dbReference type="FunFam" id="3.30.200.20:FF:000225">
    <property type="entry name" value="cold-responsive protein kinase 1"/>
    <property type="match status" value="1"/>
</dbReference>
<protein>
    <recommendedName>
        <fullName evidence="17">Protein kinase domain-containing protein</fullName>
    </recommendedName>
</protein>
<dbReference type="InterPro" id="IPR008271">
    <property type="entry name" value="Ser/Thr_kinase_AS"/>
</dbReference>
<accession>A0A5P1ED44</accession>
<feature type="binding site" evidence="15">
    <location>
        <position position="78"/>
    </location>
    <ligand>
        <name>ATP</name>
        <dbReference type="ChEBI" id="CHEBI:30616"/>
    </ligand>
</feature>
<keyword evidence="19" id="KW-1185">Reference proteome</keyword>
<dbReference type="CDD" id="cd14066">
    <property type="entry name" value="STKc_IRAK"/>
    <property type="match status" value="1"/>
</dbReference>
<evidence type="ECO:0000256" key="10">
    <source>
        <dbReference type="ARBA" id="ARBA00022840"/>
    </source>
</evidence>
<comment type="subcellular location">
    <subcellularLocation>
        <location evidence="1">Membrane</location>
        <topology evidence="1">Single-pass membrane protein</topology>
    </subcellularLocation>
</comment>
<keyword evidence="7" id="KW-0677">Repeat</keyword>
<dbReference type="SMART" id="SM00220">
    <property type="entry name" value="S_TKc"/>
    <property type="match status" value="1"/>
</dbReference>
<dbReference type="PROSITE" id="PS00108">
    <property type="entry name" value="PROTEIN_KINASE_ST"/>
    <property type="match status" value="1"/>
</dbReference>
<feature type="domain" description="Protein kinase" evidence="17">
    <location>
        <begin position="50"/>
        <end position="325"/>
    </location>
</feature>
<keyword evidence="5" id="KW-0812">Transmembrane</keyword>
<keyword evidence="2 16" id="KW-0723">Serine/threonine-protein kinase</keyword>
<evidence type="ECO:0000256" key="6">
    <source>
        <dbReference type="ARBA" id="ARBA00022729"/>
    </source>
</evidence>
<evidence type="ECO:0000256" key="9">
    <source>
        <dbReference type="ARBA" id="ARBA00022777"/>
    </source>
</evidence>
<evidence type="ECO:0000313" key="19">
    <source>
        <dbReference type="Proteomes" id="UP000243459"/>
    </source>
</evidence>
<dbReference type="GO" id="GO:0004674">
    <property type="term" value="F:protein serine/threonine kinase activity"/>
    <property type="evidence" value="ECO:0007669"/>
    <property type="project" value="UniProtKB-KW"/>
</dbReference>
<dbReference type="PANTHER" id="PTHR47973">
    <property type="entry name" value="CYSTEINE-RICH RECEPTOR-LIKE PROTEIN KINASE 3"/>
    <property type="match status" value="1"/>
</dbReference>
<evidence type="ECO:0000256" key="12">
    <source>
        <dbReference type="ARBA" id="ARBA00023136"/>
    </source>
</evidence>
<keyword evidence="10 15" id="KW-0067">ATP-binding</keyword>
<evidence type="ECO:0000259" key="17">
    <source>
        <dbReference type="PROSITE" id="PS50011"/>
    </source>
</evidence>
<dbReference type="SUPFAM" id="SSF56112">
    <property type="entry name" value="Protein kinase-like (PK-like)"/>
    <property type="match status" value="1"/>
</dbReference>
<reference evidence="19" key="1">
    <citation type="journal article" date="2017" name="Nat. Commun.">
        <title>The asparagus genome sheds light on the origin and evolution of a young Y chromosome.</title>
        <authorList>
            <person name="Harkess A."/>
            <person name="Zhou J."/>
            <person name="Xu C."/>
            <person name="Bowers J.E."/>
            <person name="Van der Hulst R."/>
            <person name="Ayyampalayam S."/>
            <person name="Mercati F."/>
            <person name="Riccardi P."/>
            <person name="McKain M.R."/>
            <person name="Kakrana A."/>
            <person name="Tang H."/>
            <person name="Ray J."/>
            <person name="Groenendijk J."/>
            <person name="Arikit S."/>
            <person name="Mathioni S.M."/>
            <person name="Nakano M."/>
            <person name="Shan H."/>
            <person name="Telgmann-Rauber A."/>
            <person name="Kanno A."/>
            <person name="Yue Z."/>
            <person name="Chen H."/>
            <person name="Li W."/>
            <person name="Chen Y."/>
            <person name="Xu X."/>
            <person name="Zhang Y."/>
            <person name="Luo S."/>
            <person name="Chen H."/>
            <person name="Gao J."/>
            <person name="Mao Z."/>
            <person name="Pires J.C."/>
            <person name="Luo M."/>
            <person name="Kudrna D."/>
            <person name="Wing R.A."/>
            <person name="Meyers B.C."/>
            <person name="Yi K."/>
            <person name="Kong H."/>
            <person name="Lavrijsen P."/>
            <person name="Sunseri F."/>
            <person name="Falavigna A."/>
            <person name="Ye Y."/>
            <person name="Leebens-Mack J.H."/>
            <person name="Chen G."/>
        </authorList>
    </citation>
    <scope>NUCLEOTIDE SEQUENCE [LARGE SCALE GENOMIC DNA]</scope>
    <source>
        <strain evidence="19">cv. DH0086</strain>
    </source>
</reference>
<dbReference type="Gene3D" id="3.30.200.20">
    <property type="entry name" value="Phosphorylase Kinase, domain 1"/>
    <property type="match status" value="1"/>
</dbReference>
<keyword evidence="6" id="KW-0732">Signal</keyword>
<evidence type="ECO:0000313" key="18">
    <source>
        <dbReference type="EMBL" id="ONK62090.1"/>
    </source>
</evidence>
<keyword evidence="12" id="KW-0472">Membrane</keyword>
<evidence type="ECO:0000256" key="13">
    <source>
        <dbReference type="ARBA" id="ARBA00023170"/>
    </source>
</evidence>
<dbReference type="InterPro" id="IPR011009">
    <property type="entry name" value="Kinase-like_dom_sf"/>
</dbReference>
<dbReference type="OMA" id="TRNFHML"/>
<evidence type="ECO:0000256" key="3">
    <source>
        <dbReference type="ARBA" id="ARBA00022553"/>
    </source>
</evidence>
<evidence type="ECO:0000256" key="7">
    <source>
        <dbReference type="ARBA" id="ARBA00022737"/>
    </source>
</evidence>
<keyword evidence="8 15" id="KW-0547">Nucleotide-binding</keyword>
<evidence type="ECO:0000256" key="8">
    <source>
        <dbReference type="ARBA" id="ARBA00022741"/>
    </source>
</evidence>